<dbReference type="PANTHER" id="PTHR35324:SF4">
    <property type="entry name" value="EXPRESSED PROTEIN"/>
    <property type="match status" value="1"/>
</dbReference>
<name>A0A8J5VLQ5_ZIZPA</name>
<dbReference type="EMBL" id="JAAALK010000289">
    <property type="protein sequence ID" value="KAG8049144.1"/>
    <property type="molecule type" value="Genomic_DNA"/>
</dbReference>
<organism evidence="1 2">
    <name type="scientific">Zizania palustris</name>
    <name type="common">Northern wild rice</name>
    <dbReference type="NCBI Taxonomy" id="103762"/>
    <lineage>
        <taxon>Eukaryota</taxon>
        <taxon>Viridiplantae</taxon>
        <taxon>Streptophyta</taxon>
        <taxon>Embryophyta</taxon>
        <taxon>Tracheophyta</taxon>
        <taxon>Spermatophyta</taxon>
        <taxon>Magnoliopsida</taxon>
        <taxon>Liliopsida</taxon>
        <taxon>Poales</taxon>
        <taxon>Poaceae</taxon>
        <taxon>BOP clade</taxon>
        <taxon>Oryzoideae</taxon>
        <taxon>Oryzeae</taxon>
        <taxon>Zizaniinae</taxon>
        <taxon>Zizania</taxon>
    </lineage>
</organism>
<evidence type="ECO:0000313" key="2">
    <source>
        <dbReference type="Proteomes" id="UP000729402"/>
    </source>
</evidence>
<sequence>MASKVSKNSAAAVVARREVEGDGVVALPVTSCLYLHRPGEGAGALDKDAVLRRIRQRRRRAANRLRESLLSSLLLRPARQLQAADKDGGERLTSWLDDAFSSP</sequence>
<accession>A0A8J5VLQ5</accession>
<dbReference type="Proteomes" id="UP000729402">
    <property type="component" value="Unassembled WGS sequence"/>
</dbReference>
<protein>
    <submittedName>
        <fullName evidence="1">Uncharacterized protein</fullName>
    </submittedName>
</protein>
<gene>
    <name evidence="1" type="ORF">GUJ93_ZPchr0009g2167</name>
</gene>
<reference evidence="1" key="1">
    <citation type="journal article" date="2021" name="bioRxiv">
        <title>Whole Genome Assembly and Annotation of Northern Wild Rice, Zizania palustris L., Supports a Whole Genome Duplication in the Zizania Genus.</title>
        <authorList>
            <person name="Haas M."/>
            <person name="Kono T."/>
            <person name="Macchietto M."/>
            <person name="Millas R."/>
            <person name="McGilp L."/>
            <person name="Shao M."/>
            <person name="Duquette J."/>
            <person name="Hirsch C.N."/>
            <person name="Kimball J."/>
        </authorList>
    </citation>
    <scope>NUCLEOTIDE SEQUENCE</scope>
    <source>
        <tissue evidence="1">Fresh leaf tissue</tissue>
    </source>
</reference>
<dbReference type="OrthoDB" id="680767at2759"/>
<comment type="caution">
    <text evidence="1">The sequence shown here is derived from an EMBL/GenBank/DDBJ whole genome shotgun (WGS) entry which is preliminary data.</text>
</comment>
<dbReference type="AlphaFoldDB" id="A0A8J5VLQ5"/>
<dbReference type="PANTHER" id="PTHR35324">
    <property type="entry name" value="BNAA08G03750D PROTEIN"/>
    <property type="match status" value="1"/>
</dbReference>
<keyword evidence="2" id="KW-1185">Reference proteome</keyword>
<reference evidence="1" key="2">
    <citation type="submission" date="2021-02" db="EMBL/GenBank/DDBJ databases">
        <authorList>
            <person name="Kimball J.A."/>
            <person name="Haas M.W."/>
            <person name="Macchietto M."/>
            <person name="Kono T."/>
            <person name="Duquette J."/>
            <person name="Shao M."/>
        </authorList>
    </citation>
    <scope>NUCLEOTIDE SEQUENCE</scope>
    <source>
        <tissue evidence="1">Fresh leaf tissue</tissue>
    </source>
</reference>
<proteinExistence type="predicted"/>
<evidence type="ECO:0000313" key="1">
    <source>
        <dbReference type="EMBL" id="KAG8049144.1"/>
    </source>
</evidence>